<evidence type="ECO:0000313" key="2">
    <source>
        <dbReference type="Proteomes" id="UP001596398"/>
    </source>
</evidence>
<sequence length="163" mass="17560">MTQPRQQAGGYGTIGPMEQQQGTVTGQGFPAPGPDITLEEAISEEMRVVLHDFVESANVAEWCADRCLDEQGMAECARLCRDVADIARLNVELLARDSAFGAELAEVFVVAAEAAARECARHPTKHCQECAEVLPRAARATRKMLASFEQGGQIQPGQGIGQF</sequence>
<dbReference type="GeneID" id="79267331"/>
<dbReference type="Pfam" id="PF03860">
    <property type="entry name" value="Csp"/>
    <property type="match status" value="1"/>
</dbReference>
<keyword evidence="2" id="KW-1185">Reference proteome</keyword>
<comment type="caution">
    <text evidence="1">The sequence shown here is derived from an EMBL/GenBank/DDBJ whole genome shotgun (WGS) entry which is preliminary data.</text>
</comment>
<evidence type="ECO:0000313" key="1">
    <source>
        <dbReference type="EMBL" id="MFC7235634.1"/>
    </source>
</evidence>
<dbReference type="InterPro" id="IPR005560">
    <property type="entry name" value="Csp_YhjQ"/>
</dbReference>
<dbReference type="RefSeq" id="WP_276233771.1">
    <property type="nucleotide sequence ID" value="NZ_CP119802.1"/>
</dbReference>
<dbReference type="Gene3D" id="1.20.1270.360">
    <property type="match status" value="1"/>
</dbReference>
<dbReference type="PANTHER" id="PTHR37310">
    <property type="entry name" value="CYTOPLASMIC PROTEIN-RELATED"/>
    <property type="match status" value="1"/>
</dbReference>
<dbReference type="Proteomes" id="UP001596398">
    <property type="component" value="Unassembled WGS sequence"/>
</dbReference>
<reference evidence="1 2" key="1">
    <citation type="journal article" date="2019" name="Int. J. Syst. Evol. Microbiol.">
        <title>The Global Catalogue of Microorganisms (GCM) 10K type strain sequencing project: providing services to taxonomists for standard genome sequencing and annotation.</title>
        <authorList>
            <consortium name="The Broad Institute Genomics Platform"/>
            <consortium name="The Broad Institute Genome Sequencing Center for Infectious Disease"/>
            <person name="Wu L."/>
            <person name="Ma J."/>
        </authorList>
    </citation>
    <scope>NUCLEOTIDE SEQUENCE [LARGE SCALE GENOMIC DNA]</scope>
    <source>
        <strain evidence="1 2">DT85</strain>
    </source>
</reference>
<dbReference type="PANTHER" id="PTHR37310:SF1">
    <property type="entry name" value="CYTOPLASMIC PROTEIN"/>
    <property type="match status" value="1"/>
</dbReference>
<proteinExistence type="predicted"/>
<gene>
    <name evidence="1" type="ORF">ACFQJ4_09945</name>
</gene>
<organism evidence="1 2">
    <name type="scientific">Halosegnis marinus</name>
    <dbReference type="NCBI Taxonomy" id="3034023"/>
    <lineage>
        <taxon>Archaea</taxon>
        <taxon>Methanobacteriati</taxon>
        <taxon>Methanobacteriota</taxon>
        <taxon>Stenosarchaea group</taxon>
        <taxon>Halobacteria</taxon>
        <taxon>Halobacteriales</taxon>
        <taxon>Natronomonadaceae</taxon>
        <taxon>Halosegnis</taxon>
    </lineage>
</organism>
<protein>
    <submittedName>
        <fullName evidence="1">Four-helix bundle copper-binding protein</fullName>
    </submittedName>
</protein>
<accession>A0ABD5ZPX1</accession>
<name>A0ABD5ZPX1_9EURY</name>
<dbReference type="AlphaFoldDB" id="A0ABD5ZPX1"/>
<dbReference type="EMBL" id="JBHTAP010000001">
    <property type="protein sequence ID" value="MFC7235634.1"/>
    <property type="molecule type" value="Genomic_DNA"/>
</dbReference>